<proteinExistence type="evidence at transcript level"/>
<evidence type="ECO:0000313" key="2">
    <source>
        <dbReference type="EMBL" id="ABV72547.1"/>
    </source>
</evidence>
<evidence type="ECO:0000256" key="1">
    <source>
        <dbReference type="SAM" id="MobiDB-lite"/>
    </source>
</evidence>
<reference evidence="2" key="1">
    <citation type="journal article" date="2008" name="J. Phycol.">
        <title>mRNA EDITING AND SPLICED-LEADER RNA TRANS-SPLICING GROUPS OXYRRHIS, NOCTILUCA, HETEROCAPSA, AND AMPHIDINIUM AS BASAL LINEAGES OF DINOFLAGELLATES.</title>
        <authorList>
            <person name="Zhang H."/>
            <person name="Lin S."/>
        </authorList>
    </citation>
    <scope>NUCLEOTIDE SEQUENCE</scope>
    <source>
        <strain evidence="2">CCMP449</strain>
    </source>
</reference>
<name>A8I1T3_KRYTR</name>
<feature type="region of interest" description="Disordered" evidence="1">
    <location>
        <begin position="121"/>
        <end position="156"/>
    </location>
</feature>
<dbReference type="AlphaFoldDB" id="A8I1T3"/>
<protein>
    <submittedName>
        <fullName evidence="2">Uncharacterized protein</fullName>
    </submittedName>
</protein>
<feature type="compositionally biased region" description="Low complexity" evidence="1">
    <location>
        <begin position="132"/>
        <end position="156"/>
    </location>
</feature>
<accession>A8I1T3</accession>
<dbReference type="EMBL" id="EU153207">
    <property type="protein sequence ID" value="ABV72547.1"/>
    <property type="molecule type" value="mRNA"/>
</dbReference>
<sequence length="307" mass="33944">MVHKYSALKLIERRERALRLGYIVAAPLGMRHVLVSDEIAPRLKAISASLSAHSHHNRLNGHGSHFARSAALLAAADKLISKPECDQALRTHRDANRAKHLWLPKAPHNNQTDPLLIHDPWSASSRPPPARGAPLASTSARASSLSSAPSSWRSAASDPWRNYKPLFGAQCIGVATIEAKCIDCETMTNNEAQCIDAATMTTTDRGTMTINEAQCIDAVTTTTNVDEELREPLYIDAATMTEIECIDRCTNTINEAQCIDAATMTSLDFEEKKKMTEVERELLRKMRSLTEQAYLDKSARQARNLRT</sequence>
<organism evidence="2">
    <name type="scientific">Kryptoperidinium triquetrum</name>
    <name type="common">Dinoflagellate</name>
    <name type="synonym">Heterocapsa triquetra</name>
    <dbReference type="NCBI Taxonomy" id="66468"/>
    <lineage>
        <taxon>Eukaryota</taxon>
        <taxon>Sar</taxon>
        <taxon>Alveolata</taxon>
        <taxon>Dinophyceae</taxon>
        <taxon>Peridiniales</taxon>
        <taxon>Kryptoperidiniaceae</taxon>
        <taxon>Kryptoperidinium</taxon>
    </lineage>
</organism>